<proteinExistence type="inferred from homology"/>
<evidence type="ECO:0000313" key="4">
    <source>
        <dbReference type="Proteomes" id="UP001564626"/>
    </source>
</evidence>
<protein>
    <submittedName>
        <fullName evidence="3">Nitroreductase/quinone reductase family protein</fullName>
    </submittedName>
</protein>
<dbReference type="PANTHER" id="PTHR39428:SF1">
    <property type="entry name" value="F420H(2)-DEPENDENT QUINONE REDUCTASE RV1261C"/>
    <property type="match status" value="1"/>
</dbReference>
<sequence length="159" mass="17614">MRGPVRAAVRRLGTRRWFSALGRRIVPLDLAVQRRTAGRLGVLRLLGMPSLLLTARGARTGRPRSVPLLHVPEAGRFVVIGSNWGRAGHPAWSANLLAHPDAVVTSAGREVPVRARLVTGAERERLWHDVIVPAWPAYATYDERAGDRELRVFSLEPVR</sequence>
<comment type="catalytic activity">
    <reaction evidence="2">
        <text>oxidized coenzyme F420-(gamma-L-Glu)(n) + a quinol + H(+) = reduced coenzyme F420-(gamma-L-Glu)(n) + a quinone</text>
        <dbReference type="Rhea" id="RHEA:39663"/>
        <dbReference type="Rhea" id="RHEA-COMP:12939"/>
        <dbReference type="Rhea" id="RHEA-COMP:14378"/>
        <dbReference type="ChEBI" id="CHEBI:15378"/>
        <dbReference type="ChEBI" id="CHEBI:24646"/>
        <dbReference type="ChEBI" id="CHEBI:132124"/>
        <dbReference type="ChEBI" id="CHEBI:133980"/>
        <dbReference type="ChEBI" id="CHEBI:139511"/>
    </reaction>
</comment>
<dbReference type="Gene3D" id="2.30.110.10">
    <property type="entry name" value="Electron Transport, Fmn-binding Protein, Chain A"/>
    <property type="match status" value="1"/>
</dbReference>
<dbReference type="InterPro" id="IPR004378">
    <property type="entry name" value="F420H2_quin_Rdtase"/>
</dbReference>
<organism evidence="3 4">
    <name type="scientific">Saccharopolyspora cebuensis</name>
    <dbReference type="NCBI Taxonomy" id="418759"/>
    <lineage>
        <taxon>Bacteria</taxon>
        <taxon>Bacillati</taxon>
        <taxon>Actinomycetota</taxon>
        <taxon>Actinomycetes</taxon>
        <taxon>Pseudonocardiales</taxon>
        <taxon>Pseudonocardiaceae</taxon>
        <taxon>Saccharopolyspora</taxon>
    </lineage>
</organism>
<dbReference type="SUPFAM" id="SSF50475">
    <property type="entry name" value="FMN-binding split barrel"/>
    <property type="match status" value="1"/>
</dbReference>
<gene>
    <name evidence="3" type="ORF">AB8O55_05915</name>
</gene>
<dbReference type="EMBL" id="JBGEHV010000007">
    <property type="protein sequence ID" value="MEY8038926.1"/>
    <property type="molecule type" value="Genomic_DNA"/>
</dbReference>
<evidence type="ECO:0000256" key="2">
    <source>
        <dbReference type="ARBA" id="ARBA00049106"/>
    </source>
</evidence>
<accession>A0ABV4CCV5</accession>
<dbReference type="Pfam" id="PF04075">
    <property type="entry name" value="F420H2_quin_red"/>
    <property type="match status" value="1"/>
</dbReference>
<evidence type="ECO:0000256" key="1">
    <source>
        <dbReference type="ARBA" id="ARBA00008710"/>
    </source>
</evidence>
<dbReference type="Proteomes" id="UP001564626">
    <property type="component" value="Unassembled WGS sequence"/>
</dbReference>
<evidence type="ECO:0000313" key="3">
    <source>
        <dbReference type="EMBL" id="MEY8038926.1"/>
    </source>
</evidence>
<reference evidence="3 4" key="1">
    <citation type="submission" date="2024-08" db="EMBL/GenBank/DDBJ databases">
        <title>Genome mining of Saccharopolyspora cebuensis PGLac3 from Nigerian medicinal plant.</title>
        <authorList>
            <person name="Ezeobiora C.E."/>
            <person name="Igbokwe N.H."/>
            <person name="Amin D.H."/>
            <person name="Mendie U.E."/>
        </authorList>
    </citation>
    <scope>NUCLEOTIDE SEQUENCE [LARGE SCALE GENOMIC DNA]</scope>
    <source>
        <strain evidence="3 4">PGLac3</strain>
    </source>
</reference>
<dbReference type="PANTHER" id="PTHR39428">
    <property type="entry name" value="F420H(2)-DEPENDENT QUINONE REDUCTASE RV1261C"/>
    <property type="match status" value="1"/>
</dbReference>
<comment type="similarity">
    <text evidence="1">Belongs to the F420H(2)-dependent quinone reductase family.</text>
</comment>
<keyword evidence="4" id="KW-1185">Reference proteome</keyword>
<dbReference type="InterPro" id="IPR012349">
    <property type="entry name" value="Split_barrel_FMN-bd"/>
</dbReference>
<dbReference type="NCBIfam" id="TIGR00026">
    <property type="entry name" value="hi_GC_TIGR00026"/>
    <property type="match status" value="1"/>
</dbReference>
<name>A0ABV4CCV5_9PSEU</name>
<dbReference type="RefSeq" id="WP_345366874.1">
    <property type="nucleotide sequence ID" value="NZ_BAABII010000016.1"/>
</dbReference>
<comment type="caution">
    <text evidence="3">The sequence shown here is derived from an EMBL/GenBank/DDBJ whole genome shotgun (WGS) entry which is preliminary data.</text>
</comment>